<dbReference type="RefSeq" id="WP_346013301.1">
    <property type="nucleotide sequence ID" value="NZ_JAQYXP010000003.1"/>
</dbReference>
<sequence length="112" mass="12137">MPPCEVYRHTRRRCWSLREGGRVVAHVEAVALAGVVLVVRPGALTRVRARHVREVCALARGTPTAAPRPPGARRLRFDVYGAGAFLADGHPITAAAAAWFEPDGSAWCLLED</sequence>
<proteinExistence type="predicted"/>
<dbReference type="Proteomes" id="UP001407347">
    <property type="component" value="Unassembled WGS sequence"/>
</dbReference>
<comment type="caution">
    <text evidence="1">The sequence shown here is derived from an EMBL/GenBank/DDBJ whole genome shotgun (WGS) entry which is preliminary data.</text>
</comment>
<keyword evidence="2" id="KW-1185">Reference proteome</keyword>
<organism evidence="1 2">
    <name type="scientific">Methylobacterium ajmalii</name>
    <dbReference type="NCBI Taxonomy" id="2738439"/>
    <lineage>
        <taxon>Bacteria</taxon>
        <taxon>Pseudomonadati</taxon>
        <taxon>Pseudomonadota</taxon>
        <taxon>Alphaproteobacteria</taxon>
        <taxon>Hyphomicrobiales</taxon>
        <taxon>Methylobacteriaceae</taxon>
        <taxon>Methylobacterium</taxon>
    </lineage>
</organism>
<dbReference type="EMBL" id="JAQYXP010000003">
    <property type="protein sequence ID" value="MEN3236923.1"/>
    <property type="molecule type" value="Genomic_DNA"/>
</dbReference>
<protein>
    <submittedName>
        <fullName evidence="1">Uncharacterized protein</fullName>
    </submittedName>
</protein>
<evidence type="ECO:0000313" key="1">
    <source>
        <dbReference type="EMBL" id="MEN3236923.1"/>
    </source>
</evidence>
<dbReference type="Pfam" id="PF25735">
    <property type="entry name" value="Phage_L5_gp82"/>
    <property type="match status" value="1"/>
</dbReference>
<gene>
    <name evidence="1" type="ORF">PUR29_25775</name>
</gene>
<accession>A0ABU9ZZK6</accession>
<name>A0ABU9ZZK6_9HYPH</name>
<reference evidence="1 2" key="1">
    <citation type="journal article" date="2023" name="PLoS ONE">
        <title>Complete genome assembly of Hawai'i environmental nontuberculous mycobacteria reveals unexpected co-isolation with methylobacteria.</title>
        <authorList>
            <person name="Hendrix J."/>
            <person name="Epperson L.E."/>
            <person name="Tong E.I."/>
            <person name="Chan Y.L."/>
            <person name="Hasan N.A."/>
            <person name="Dawrs S.N."/>
            <person name="Norton G.J."/>
            <person name="Virdi R."/>
            <person name="Crooks J.L."/>
            <person name="Chan E.D."/>
            <person name="Honda J.R."/>
            <person name="Strong M."/>
        </authorList>
    </citation>
    <scope>NUCLEOTIDE SEQUENCE [LARGE SCALE GENOMIC DNA]</scope>
    <source>
        <strain evidence="1 2">NJH_HI04-1</strain>
    </source>
</reference>
<evidence type="ECO:0000313" key="2">
    <source>
        <dbReference type="Proteomes" id="UP001407347"/>
    </source>
</evidence>
<dbReference type="InterPro" id="IPR058002">
    <property type="entry name" value="Gp82"/>
</dbReference>